<name>A0EBV8_PARTE</name>
<evidence type="ECO:0000256" key="1">
    <source>
        <dbReference type="SAM" id="Phobius"/>
    </source>
</evidence>
<keyword evidence="1" id="KW-1133">Transmembrane helix</keyword>
<keyword evidence="3" id="KW-1185">Reference proteome</keyword>
<proteinExistence type="predicted"/>
<keyword evidence="1" id="KW-0812">Transmembrane</keyword>
<sequence length="254" mass="30309">MPELFQPINQCTNTYSSCLIVVLRSSGFFVTFFRLFFIQLKMLLLLECLSNSTTYSSFQKNADLWHSLEQYFNFSWFVKLVKVKQSTQFQSFKCDYLLFYLKSTNHFMFQQYMVKTNHQLLSVRSYPDNRSECFLYNMLLLQINYCKIVFLPQQICAKIFRSCEGKLTFLCTEFLELQINQCCWDYLLLSSLLKDYQFTYYYLLSRNLQNNACGILVPNIKQSWIIYFICIGFLFLSQNSFGSIEQIFCQLLNE</sequence>
<dbReference type="GeneID" id="5045965"/>
<evidence type="ECO:0008006" key="4">
    <source>
        <dbReference type="Google" id="ProtNLM"/>
    </source>
</evidence>
<protein>
    <recommendedName>
        <fullName evidence="4">Transmembrane protein</fullName>
    </recommendedName>
</protein>
<dbReference type="EMBL" id="CT868670">
    <property type="protein sequence ID" value="CAK92775.1"/>
    <property type="molecule type" value="Genomic_DNA"/>
</dbReference>
<evidence type="ECO:0000313" key="2">
    <source>
        <dbReference type="EMBL" id="CAK92775.1"/>
    </source>
</evidence>
<accession>A0EBV8</accession>
<feature type="transmembrane region" description="Helical" evidence="1">
    <location>
        <begin position="14"/>
        <end position="37"/>
    </location>
</feature>
<reference evidence="2 3" key="1">
    <citation type="journal article" date="2006" name="Nature">
        <title>Global trends of whole-genome duplications revealed by the ciliate Paramecium tetraurelia.</title>
        <authorList>
            <consortium name="Genoscope"/>
            <person name="Aury J.-M."/>
            <person name="Jaillon O."/>
            <person name="Duret L."/>
            <person name="Noel B."/>
            <person name="Jubin C."/>
            <person name="Porcel B.M."/>
            <person name="Segurens B."/>
            <person name="Daubin V."/>
            <person name="Anthouard V."/>
            <person name="Aiach N."/>
            <person name="Arnaiz O."/>
            <person name="Billaut A."/>
            <person name="Beisson J."/>
            <person name="Blanc I."/>
            <person name="Bouhouche K."/>
            <person name="Camara F."/>
            <person name="Duharcourt S."/>
            <person name="Guigo R."/>
            <person name="Gogendeau D."/>
            <person name="Katinka M."/>
            <person name="Keller A.-M."/>
            <person name="Kissmehl R."/>
            <person name="Klotz C."/>
            <person name="Koll F."/>
            <person name="Le Moue A."/>
            <person name="Lepere C."/>
            <person name="Malinsky S."/>
            <person name="Nowacki M."/>
            <person name="Nowak J.K."/>
            <person name="Plattner H."/>
            <person name="Poulain J."/>
            <person name="Ruiz F."/>
            <person name="Serrano V."/>
            <person name="Zagulski M."/>
            <person name="Dessen P."/>
            <person name="Betermier M."/>
            <person name="Weissenbach J."/>
            <person name="Scarpelli C."/>
            <person name="Schachter V."/>
            <person name="Sperling L."/>
            <person name="Meyer E."/>
            <person name="Cohen J."/>
            <person name="Wincker P."/>
        </authorList>
    </citation>
    <scope>NUCLEOTIDE SEQUENCE [LARGE SCALE GENOMIC DNA]</scope>
    <source>
        <strain evidence="2 3">Stock d4-2</strain>
    </source>
</reference>
<organism evidence="2 3">
    <name type="scientific">Paramecium tetraurelia</name>
    <dbReference type="NCBI Taxonomy" id="5888"/>
    <lineage>
        <taxon>Eukaryota</taxon>
        <taxon>Sar</taxon>
        <taxon>Alveolata</taxon>
        <taxon>Ciliophora</taxon>
        <taxon>Intramacronucleata</taxon>
        <taxon>Oligohymenophorea</taxon>
        <taxon>Peniculida</taxon>
        <taxon>Parameciidae</taxon>
        <taxon>Paramecium</taxon>
    </lineage>
</organism>
<keyword evidence="1" id="KW-0472">Membrane</keyword>
<dbReference type="KEGG" id="ptm:GSPATT00025510001"/>
<dbReference type="Proteomes" id="UP000000600">
    <property type="component" value="Unassembled WGS sequence"/>
</dbReference>
<gene>
    <name evidence="2" type="ORF">GSPATT00025510001</name>
</gene>
<dbReference type="RefSeq" id="XP_001460172.1">
    <property type="nucleotide sequence ID" value="XM_001460135.1"/>
</dbReference>
<dbReference type="HOGENOM" id="CLU_1096062_0_0_1"/>
<dbReference type="AlphaFoldDB" id="A0EBV8"/>
<evidence type="ECO:0000313" key="3">
    <source>
        <dbReference type="Proteomes" id="UP000000600"/>
    </source>
</evidence>
<dbReference type="InParanoid" id="A0EBV8"/>